<gene>
    <name evidence="8" type="ORF">BCR43DRAFT_495575</name>
</gene>
<evidence type="ECO:0000256" key="3">
    <source>
        <dbReference type="ARBA" id="ARBA00022723"/>
    </source>
</evidence>
<keyword evidence="5" id="KW-0464">Manganese</keyword>
<reference evidence="8 9" key="1">
    <citation type="submission" date="2016-07" db="EMBL/GenBank/DDBJ databases">
        <title>Pervasive Adenine N6-methylation of Active Genes in Fungi.</title>
        <authorList>
            <consortium name="DOE Joint Genome Institute"/>
            <person name="Mondo S.J."/>
            <person name="Dannebaum R.O."/>
            <person name="Kuo R.C."/>
            <person name="Labutti K."/>
            <person name="Haridas S."/>
            <person name="Kuo A."/>
            <person name="Salamov A."/>
            <person name="Ahrendt S.R."/>
            <person name="Lipzen A."/>
            <person name="Sullivan W."/>
            <person name="Andreopoulos W.B."/>
            <person name="Clum A."/>
            <person name="Lindquist E."/>
            <person name="Daum C."/>
            <person name="Ramamoorthy G.K."/>
            <person name="Gryganskyi A."/>
            <person name="Culley D."/>
            <person name="Magnuson J.K."/>
            <person name="James T.Y."/>
            <person name="O'Malley M.A."/>
            <person name="Stajich J.E."/>
            <person name="Spatafora J.W."/>
            <person name="Visel A."/>
            <person name="Grigoriev I.V."/>
        </authorList>
    </citation>
    <scope>NUCLEOTIDE SEQUENCE [LARGE SCALE GENOMIC DNA]</scope>
    <source>
        <strain evidence="8 9">NRRL 2496</strain>
    </source>
</reference>
<dbReference type="Pfam" id="PF05195">
    <property type="entry name" value="AMP_N"/>
    <property type="match status" value="1"/>
</dbReference>
<dbReference type="InterPro" id="IPR029149">
    <property type="entry name" value="Creatin/AminoP/Spt16_N"/>
</dbReference>
<dbReference type="PROSITE" id="PS00491">
    <property type="entry name" value="PROLINE_PEPTIDASE"/>
    <property type="match status" value="1"/>
</dbReference>
<dbReference type="OMA" id="YELRMIR"/>
<dbReference type="InterPro" id="IPR000994">
    <property type="entry name" value="Pept_M24"/>
</dbReference>
<dbReference type="SMART" id="SM01011">
    <property type="entry name" value="AMP_N"/>
    <property type="match status" value="1"/>
</dbReference>
<accession>A0A1X2H659</accession>
<protein>
    <submittedName>
        <fullName evidence="8">Peptidase M24, structural domain-containing protein</fullName>
    </submittedName>
</protein>
<dbReference type="Gene3D" id="3.90.230.10">
    <property type="entry name" value="Creatinase/methionine aminopeptidase superfamily"/>
    <property type="match status" value="1"/>
</dbReference>
<dbReference type="SUPFAM" id="SSF55920">
    <property type="entry name" value="Creatinase/aminopeptidase"/>
    <property type="match status" value="1"/>
</dbReference>
<dbReference type="GO" id="GO:0006508">
    <property type="term" value="P:proteolysis"/>
    <property type="evidence" value="ECO:0007669"/>
    <property type="project" value="TreeGrafter"/>
</dbReference>
<dbReference type="Gene3D" id="3.40.350.10">
    <property type="entry name" value="Creatinase/prolidase N-terminal domain"/>
    <property type="match status" value="1"/>
</dbReference>
<dbReference type="PANTHER" id="PTHR43226:SF1">
    <property type="entry name" value="XAA-PRO DIPEPTIDASE"/>
    <property type="match status" value="1"/>
</dbReference>
<dbReference type="CDD" id="cd01087">
    <property type="entry name" value="Prolidase"/>
    <property type="match status" value="1"/>
</dbReference>
<dbReference type="GO" id="GO:0030145">
    <property type="term" value="F:manganese ion binding"/>
    <property type="evidence" value="ECO:0007669"/>
    <property type="project" value="InterPro"/>
</dbReference>
<dbReference type="GO" id="GO:0070006">
    <property type="term" value="F:metalloaminopeptidase activity"/>
    <property type="evidence" value="ECO:0007669"/>
    <property type="project" value="InterPro"/>
</dbReference>
<feature type="domain" description="Aminopeptidase P N-terminal" evidence="7">
    <location>
        <begin position="4"/>
        <end position="135"/>
    </location>
</feature>
<organism evidence="8 9">
    <name type="scientific">Syncephalastrum racemosum</name>
    <name type="common">Filamentous fungus</name>
    <dbReference type="NCBI Taxonomy" id="13706"/>
    <lineage>
        <taxon>Eukaryota</taxon>
        <taxon>Fungi</taxon>
        <taxon>Fungi incertae sedis</taxon>
        <taxon>Mucoromycota</taxon>
        <taxon>Mucoromycotina</taxon>
        <taxon>Mucoromycetes</taxon>
        <taxon>Mucorales</taxon>
        <taxon>Syncephalastraceae</taxon>
        <taxon>Syncephalastrum</taxon>
    </lineage>
</organism>
<comment type="similarity">
    <text evidence="2 6">Belongs to the peptidase M24B family.</text>
</comment>
<dbReference type="InterPro" id="IPR036005">
    <property type="entry name" value="Creatinase/aminopeptidase-like"/>
</dbReference>
<dbReference type="STRING" id="13706.A0A1X2H659"/>
<dbReference type="EMBL" id="MCGN01000008">
    <property type="protein sequence ID" value="ORY93931.1"/>
    <property type="molecule type" value="Genomic_DNA"/>
</dbReference>
<dbReference type="OrthoDB" id="10261878at2759"/>
<evidence type="ECO:0000259" key="7">
    <source>
        <dbReference type="SMART" id="SM01011"/>
    </source>
</evidence>
<dbReference type="AlphaFoldDB" id="A0A1X2H659"/>
<comment type="cofactor">
    <cofactor evidence="1">
        <name>Mn(2+)</name>
        <dbReference type="ChEBI" id="CHEBI:29035"/>
    </cofactor>
</comment>
<dbReference type="Pfam" id="PF00557">
    <property type="entry name" value="Peptidase_M24"/>
    <property type="match status" value="1"/>
</dbReference>
<evidence type="ECO:0000313" key="8">
    <source>
        <dbReference type="EMBL" id="ORY93931.1"/>
    </source>
</evidence>
<evidence type="ECO:0000256" key="4">
    <source>
        <dbReference type="ARBA" id="ARBA00022801"/>
    </source>
</evidence>
<evidence type="ECO:0000256" key="6">
    <source>
        <dbReference type="RuleBase" id="RU000590"/>
    </source>
</evidence>
<evidence type="ECO:0000256" key="1">
    <source>
        <dbReference type="ARBA" id="ARBA00001936"/>
    </source>
</evidence>
<comment type="caution">
    <text evidence="8">The sequence shown here is derived from an EMBL/GenBank/DDBJ whole genome shotgun (WGS) entry which is preliminary data.</text>
</comment>
<dbReference type="Proteomes" id="UP000242180">
    <property type="component" value="Unassembled WGS sequence"/>
</dbReference>
<keyword evidence="9" id="KW-1185">Reference proteome</keyword>
<dbReference type="InterPro" id="IPR052433">
    <property type="entry name" value="X-Pro_dipept-like"/>
</dbReference>
<dbReference type="InParanoid" id="A0A1X2H659"/>
<name>A0A1X2H659_SYNRA</name>
<evidence type="ECO:0000313" key="9">
    <source>
        <dbReference type="Proteomes" id="UP000242180"/>
    </source>
</evidence>
<proteinExistence type="inferred from homology"/>
<dbReference type="InterPro" id="IPR007865">
    <property type="entry name" value="Aminopep_P_N"/>
</dbReference>
<keyword evidence="3 6" id="KW-0479">Metal-binding</keyword>
<evidence type="ECO:0000256" key="5">
    <source>
        <dbReference type="ARBA" id="ARBA00023211"/>
    </source>
</evidence>
<keyword evidence="4" id="KW-0378">Hydrolase</keyword>
<evidence type="ECO:0000256" key="2">
    <source>
        <dbReference type="ARBA" id="ARBA00008766"/>
    </source>
</evidence>
<sequence>MKKIPTKQHCLRVKRLLQLDPEDSAIIYHRGGIQSMRDDTDVELDFRQESNFFYLTGVEEAGFHVVIDLQTETVHLIPPTIPDYEKLWKGPSDAPAVLLDRYDADTIVREADLPQLLCAIQPDIIFTLDITDTSALEGLLPKATLNVSALPVAIHEARLLKFPHEIQLIRRAVHMSSHAHVSLMQHARPRLYEWELEARFRWACARNGLKWQSYLPIVASGPRTATLHYTKNDQLIPDTRHTLILVDAGGEYRCYGSDVTRTFPASGVFSPEAKTVYNIVLKVQETILSRLKPGVLWSDMHWLGVRILTQELIRIGIFKKANVSDVLLLTRAFYFHGTGHSVGLDVHDVGGRSAGIVSVRGAPSFDISRPLEKDMILTVEPGLYFNDISLASWAKDERFNAYVDWDVVNRYRVTGGVRIEDTVRITEDGIENMTLVPKSVSDIEALMAKSRQ</sequence>
<dbReference type="InterPro" id="IPR001131">
    <property type="entry name" value="Peptidase_M24B_aminopep-P_CS"/>
</dbReference>
<dbReference type="SUPFAM" id="SSF53092">
    <property type="entry name" value="Creatinase/prolidase N-terminal domain"/>
    <property type="match status" value="1"/>
</dbReference>
<dbReference type="PANTHER" id="PTHR43226">
    <property type="entry name" value="XAA-PRO AMINOPEPTIDASE 3"/>
    <property type="match status" value="1"/>
</dbReference>